<proteinExistence type="predicted"/>
<comment type="caution">
    <text evidence="1">The sequence shown here is derived from an EMBL/GenBank/DDBJ whole genome shotgun (WGS) entry which is preliminary data.</text>
</comment>
<dbReference type="Proteomes" id="UP000622890">
    <property type="component" value="Unassembled WGS sequence"/>
</dbReference>
<dbReference type="AlphaFoldDB" id="A0A934SSK6"/>
<dbReference type="EMBL" id="JAEPBG010000006">
    <property type="protein sequence ID" value="MBK4735991.1"/>
    <property type="molecule type" value="Genomic_DNA"/>
</dbReference>
<keyword evidence="2" id="KW-1185">Reference proteome</keyword>
<gene>
    <name evidence="1" type="ORF">JJB74_15325</name>
</gene>
<accession>A0A934SSK6</accession>
<dbReference type="RefSeq" id="WP_234484206.1">
    <property type="nucleotide sequence ID" value="NZ_JAEPBG010000006.1"/>
</dbReference>
<name>A0A934SSK6_9BURK</name>
<sequence>MMKTAIQKISDTEYRHTARGAEMTLKHERGQWAMYVVNAVVRAYRRGYAIPKYFDSLEQVEQTYKTWRGITALVAAQHPAAY</sequence>
<reference evidence="1" key="1">
    <citation type="submission" date="2021-01" db="EMBL/GenBank/DDBJ databases">
        <title>Genome sequence of strain Noviherbaspirillum sp. DKR-6.</title>
        <authorList>
            <person name="Chaudhary D.K."/>
        </authorList>
    </citation>
    <scope>NUCLEOTIDE SEQUENCE</scope>
    <source>
        <strain evidence="1">DKR-6</strain>
    </source>
</reference>
<protein>
    <submittedName>
        <fullName evidence="1">Uncharacterized protein</fullName>
    </submittedName>
</protein>
<evidence type="ECO:0000313" key="1">
    <source>
        <dbReference type="EMBL" id="MBK4735991.1"/>
    </source>
</evidence>
<organism evidence="1 2">
    <name type="scientific">Noviherbaspirillum pedocola</name>
    <dbReference type="NCBI Taxonomy" id="2801341"/>
    <lineage>
        <taxon>Bacteria</taxon>
        <taxon>Pseudomonadati</taxon>
        <taxon>Pseudomonadota</taxon>
        <taxon>Betaproteobacteria</taxon>
        <taxon>Burkholderiales</taxon>
        <taxon>Oxalobacteraceae</taxon>
        <taxon>Noviherbaspirillum</taxon>
    </lineage>
</organism>
<evidence type="ECO:0000313" key="2">
    <source>
        <dbReference type="Proteomes" id="UP000622890"/>
    </source>
</evidence>